<organism evidence="13 14">
    <name type="scientific">Kineosporia corallincola</name>
    <dbReference type="NCBI Taxonomy" id="2835133"/>
    <lineage>
        <taxon>Bacteria</taxon>
        <taxon>Bacillati</taxon>
        <taxon>Actinomycetota</taxon>
        <taxon>Actinomycetes</taxon>
        <taxon>Kineosporiales</taxon>
        <taxon>Kineosporiaceae</taxon>
        <taxon>Kineosporia</taxon>
    </lineage>
</organism>
<evidence type="ECO:0000256" key="5">
    <source>
        <dbReference type="ARBA" id="ARBA00022617"/>
    </source>
</evidence>
<feature type="transmembrane region" description="Helical" evidence="12">
    <location>
        <begin position="249"/>
        <end position="270"/>
    </location>
</feature>
<feature type="transmembrane region" description="Helical" evidence="12">
    <location>
        <begin position="114"/>
        <end position="139"/>
    </location>
</feature>
<comment type="caution">
    <text evidence="13">The sequence shown here is derived from an EMBL/GenBank/DDBJ whole genome shotgun (WGS) entry which is preliminary data.</text>
</comment>
<keyword evidence="6 12" id="KW-0812">Transmembrane</keyword>
<evidence type="ECO:0000256" key="10">
    <source>
        <dbReference type="ARBA" id="ARBA00023004"/>
    </source>
</evidence>
<dbReference type="PIRSF" id="PIRSF000267">
    <property type="entry name" value="Cyt_oxidse_sub2"/>
    <property type="match status" value="1"/>
</dbReference>
<feature type="transmembrane region" description="Helical" evidence="12">
    <location>
        <begin position="193"/>
        <end position="216"/>
    </location>
</feature>
<dbReference type="Pfam" id="PF02322">
    <property type="entry name" value="Cyt_bd_oxida_II"/>
    <property type="match status" value="1"/>
</dbReference>
<evidence type="ECO:0000313" key="14">
    <source>
        <dbReference type="Proteomes" id="UP001197247"/>
    </source>
</evidence>
<dbReference type="InterPro" id="IPR003317">
    <property type="entry name" value="Cyt-d_oxidase_su2"/>
</dbReference>
<evidence type="ECO:0000256" key="12">
    <source>
        <dbReference type="SAM" id="Phobius"/>
    </source>
</evidence>
<feature type="transmembrane region" description="Helical" evidence="12">
    <location>
        <begin position="6"/>
        <end position="35"/>
    </location>
</feature>
<dbReference type="RefSeq" id="WP_214155427.1">
    <property type="nucleotide sequence ID" value="NZ_JAHBAY010000003.1"/>
</dbReference>
<comment type="similarity">
    <text evidence="2">Belongs to the cytochrome ubiquinol oxidase subunit 2 family.</text>
</comment>
<feature type="transmembrane region" description="Helical" evidence="12">
    <location>
        <begin position="82"/>
        <end position="102"/>
    </location>
</feature>
<proteinExistence type="inferred from homology"/>
<keyword evidence="10" id="KW-0408">Iron</keyword>
<name>A0ABS5TDI3_9ACTN</name>
<evidence type="ECO:0000256" key="8">
    <source>
        <dbReference type="ARBA" id="ARBA00022982"/>
    </source>
</evidence>
<evidence type="ECO:0000313" key="13">
    <source>
        <dbReference type="EMBL" id="MBT0769141.1"/>
    </source>
</evidence>
<evidence type="ECO:0000256" key="9">
    <source>
        <dbReference type="ARBA" id="ARBA00022989"/>
    </source>
</evidence>
<dbReference type="EMBL" id="JAHBAY010000003">
    <property type="protein sequence ID" value="MBT0769141.1"/>
    <property type="molecule type" value="Genomic_DNA"/>
</dbReference>
<evidence type="ECO:0000256" key="7">
    <source>
        <dbReference type="ARBA" id="ARBA00022723"/>
    </source>
</evidence>
<accession>A0ABS5TDI3</accession>
<dbReference type="PANTHER" id="PTHR43141:SF5">
    <property type="entry name" value="CYTOCHROME BD-I UBIQUINOL OXIDASE SUBUNIT 2"/>
    <property type="match status" value="1"/>
</dbReference>
<evidence type="ECO:0000256" key="6">
    <source>
        <dbReference type="ARBA" id="ARBA00022692"/>
    </source>
</evidence>
<feature type="transmembrane region" description="Helical" evidence="12">
    <location>
        <begin position="222"/>
        <end position="242"/>
    </location>
</feature>
<keyword evidence="14" id="KW-1185">Reference proteome</keyword>
<keyword evidence="5" id="KW-0349">Heme</keyword>
<feature type="transmembrane region" description="Helical" evidence="12">
    <location>
        <begin position="159"/>
        <end position="181"/>
    </location>
</feature>
<evidence type="ECO:0000256" key="1">
    <source>
        <dbReference type="ARBA" id="ARBA00004651"/>
    </source>
</evidence>
<comment type="subcellular location">
    <subcellularLocation>
        <location evidence="1">Cell membrane</location>
        <topology evidence="1">Multi-pass membrane protein</topology>
    </subcellularLocation>
</comment>
<sequence length="351" mass="38149">MELVTFWFILISVLWIVYLTLEGFDFGVGMLLPFVSRDDTERRVLINTIAPVWDGNEVWLITAGVGIFAAFPEWYATLFSGFYLPLFLVIVALIIRGVSFEYRGTIESARWRRFWDGMIIAGSTLLALLWGVAFANIVAGVPIDADKHFTGTLFTLLNPYGLLGGVTTVLLFAFHGALWLGLRTTGEVRTRSIAIGAKLALPTIVVAAVFAVWTQLAHGKPWTWALVVIAAAALITAGYAALKQKEGIGFAGTAVAVAAAVALLFGSLFPDVMPSSTDAAFSLTVHNASSTHYTLVVMSVVTCIMLPVVIAYQSWSYWVFRHRIGVSHIPPGHGLPWATKKAPRTTQEAAS</sequence>
<keyword evidence="3" id="KW-0813">Transport</keyword>
<evidence type="ECO:0000256" key="4">
    <source>
        <dbReference type="ARBA" id="ARBA00022475"/>
    </source>
</evidence>
<keyword evidence="8" id="KW-0249">Electron transport</keyword>
<keyword evidence="11 12" id="KW-0472">Membrane</keyword>
<dbReference type="Proteomes" id="UP001197247">
    <property type="component" value="Unassembled WGS sequence"/>
</dbReference>
<feature type="transmembrane region" description="Helical" evidence="12">
    <location>
        <begin position="290"/>
        <end position="312"/>
    </location>
</feature>
<keyword evidence="9 12" id="KW-1133">Transmembrane helix</keyword>
<keyword evidence="4" id="KW-1003">Cell membrane</keyword>
<reference evidence="13 14" key="1">
    <citation type="submission" date="2021-05" db="EMBL/GenBank/DDBJ databases">
        <title>Kineosporia and Streptomyces sp. nov. two new marine actinobacteria isolated from Coral.</title>
        <authorList>
            <person name="Buangrab K."/>
            <person name="Sutthacheep M."/>
            <person name="Yeemin T."/>
            <person name="Harunari E."/>
            <person name="Igarashi Y."/>
            <person name="Kanchanasin P."/>
            <person name="Tanasupawat S."/>
            <person name="Phongsopitanun W."/>
        </authorList>
    </citation>
    <scope>NUCLEOTIDE SEQUENCE [LARGE SCALE GENOMIC DNA]</scope>
    <source>
        <strain evidence="13 14">J2-2</strain>
    </source>
</reference>
<dbReference type="NCBIfam" id="TIGR00203">
    <property type="entry name" value="cydB"/>
    <property type="match status" value="1"/>
</dbReference>
<dbReference type="PANTHER" id="PTHR43141">
    <property type="entry name" value="CYTOCHROME BD2 SUBUNIT II"/>
    <property type="match status" value="1"/>
</dbReference>
<gene>
    <name evidence="13" type="primary">cydB</name>
    <name evidence="13" type="ORF">KIH74_09440</name>
</gene>
<protein>
    <submittedName>
        <fullName evidence="13">Cytochrome d ubiquinol oxidase subunit II</fullName>
    </submittedName>
</protein>
<evidence type="ECO:0000256" key="2">
    <source>
        <dbReference type="ARBA" id="ARBA00007543"/>
    </source>
</evidence>
<evidence type="ECO:0000256" key="11">
    <source>
        <dbReference type="ARBA" id="ARBA00023136"/>
    </source>
</evidence>
<keyword evidence="7" id="KW-0479">Metal-binding</keyword>
<evidence type="ECO:0000256" key="3">
    <source>
        <dbReference type="ARBA" id="ARBA00022448"/>
    </source>
</evidence>